<comment type="caution">
    <text evidence="4">The sequence shown here is derived from an EMBL/GenBank/DDBJ whole genome shotgun (WGS) entry which is preliminary data.</text>
</comment>
<comment type="cofactor">
    <cofactor evidence="1">
        <name>Mg(2+)</name>
        <dbReference type="ChEBI" id="CHEBI:18420"/>
    </cofactor>
</comment>
<dbReference type="GO" id="GO:1904775">
    <property type="term" value="P:positive regulation of ubiquinone biosynthetic process"/>
    <property type="evidence" value="ECO:0007669"/>
    <property type="project" value="EnsemblFungi"/>
</dbReference>
<dbReference type="GO" id="GO:0005739">
    <property type="term" value="C:mitochondrion"/>
    <property type="evidence" value="ECO:0007669"/>
    <property type="project" value="EnsemblFungi"/>
</dbReference>
<dbReference type="SMART" id="SM00331">
    <property type="entry name" value="PP2C_SIG"/>
    <property type="match status" value="1"/>
</dbReference>
<dbReference type="GO" id="GO:0046872">
    <property type="term" value="F:metal ion binding"/>
    <property type="evidence" value="ECO:0007669"/>
    <property type="project" value="UniProtKB-UniRule"/>
</dbReference>
<dbReference type="SMART" id="SM00332">
    <property type="entry name" value="PP2Cc"/>
    <property type="match status" value="1"/>
</dbReference>
<comment type="cofactor">
    <cofactor evidence="1">
        <name>Mn(2+)</name>
        <dbReference type="ChEBI" id="CHEBI:29035"/>
    </cofactor>
</comment>
<dbReference type="InterPro" id="IPR001932">
    <property type="entry name" value="PPM-type_phosphatase-like_dom"/>
</dbReference>
<reference evidence="4" key="1">
    <citation type="submission" date="2020-03" db="EMBL/GenBank/DDBJ databases">
        <title>FDA dAtabase for Regulatory Grade micrObial Sequences (FDA-ARGOS): Supporting development and validation of Infectious Disease Dx tests.</title>
        <authorList>
            <person name="Campos J."/>
            <person name="Goldberg B."/>
            <person name="Tallon L."/>
            <person name="Sadzewicz L."/>
            <person name="Vavikolanu K."/>
            <person name="Mehta A."/>
            <person name="Aluvathingal J."/>
            <person name="Nadendla S."/>
            <person name="Nandy P."/>
            <person name="Geyer C."/>
            <person name="Yan Y."/>
            <person name="Sichtig H."/>
        </authorList>
    </citation>
    <scope>NUCLEOTIDE SEQUENCE [LARGE SCALE GENOMIC DNA]</scope>
    <source>
        <strain evidence="4">FDAARGOS_652</strain>
    </source>
</reference>
<keyword evidence="1" id="KW-0904">Protein phosphatase</keyword>
<evidence type="ECO:0000256" key="2">
    <source>
        <dbReference type="SAM" id="MobiDB-lite"/>
    </source>
</evidence>
<dbReference type="PANTHER" id="PTHR12320:SF1">
    <property type="entry name" value="PROTEIN PHOSPHATASE PTC7 HOMOLOG"/>
    <property type="match status" value="1"/>
</dbReference>
<comment type="catalytic activity">
    <reaction evidence="1">
        <text>O-phospho-L-seryl-[protein] + H2O = L-seryl-[protein] + phosphate</text>
        <dbReference type="Rhea" id="RHEA:20629"/>
        <dbReference type="Rhea" id="RHEA-COMP:9863"/>
        <dbReference type="Rhea" id="RHEA-COMP:11604"/>
        <dbReference type="ChEBI" id="CHEBI:15377"/>
        <dbReference type="ChEBI" id="CHEBI:29999"/>
        <dbReference type="ChEBI" id="CHEBI:43474"/>
        <dbReference type="ChEBI" id="CHEBI:83421"/>
        <dbReference type="EC" id="3.1.3.16"/>
    </reaction>
</comment>
<feature type="domain" description="PPM-type phosphatase" evidence="3">
    <location>
        <begin position="133"/>
        <end position="396"/>
    </location>
</feature>
<evidence type="ECO:0000256" key="1">
    <source>
        <dbReference type="RuleBase" id="RU366020"/>
    </source>
</evidence>
<keyword evidence="1" id="KW-0460">Magnesium</keyword>
<evidence type="ECO:0000259" key="3">
    <source>
        <dbReference type="PROSITE" id="PS51746"/>
    </source>
</evidence>
<dbReference type="InterPro" id="IPR039123">
    <property type="entry name" value="PPTC7"/>
</dbReference>
<comment type="catalytic activity">
    <reaction evidence="1">
        <text>O-phospho-L-threonyl-[protein] + H2O = L-threonyl-[protein] + phosphate</text>
        <dbReference type="Rhea" id="RHEA:47004"/>
        <dbReference type="Rhea" id="RHEA-COMP:11060"/>
        <dbReference type="Rhea" id="RHEA-COMP:11605"/>
        <dbReference type="ChEBI" id="CHEBI:15377"/>
        <dbReference type="ChEBI" id="CHEBI:30013"/>
        <dbReference type="ChEBI" id="CHEBI:43474"/>
        <dbReference type="ChEBI" id="CHEBI:61977"/>
        <dbReference type="EC" id="3.1.3.16"/>
    </reaction>
</comment>
<proteinExistence type="inferred from homology"/>
<organism evidence="4 5">
    <name type="scientific">Candida parapsilosis</name>
    <name type="common">Yeast</name>
    <dbReference type="NCBI Taxonomy" id="5480"/>
    <lineage>
        <taxon>Eukaryota</taxon>
        <taxon>Fungi</taxon>
        <taxon>Dikarya</taxon>
        <taxon>Ascomycota</taxon>
        <taxon>Saccharomycotina</taxon>
        <taxon>Pichiomycetes</taxon>
        <taxon>Debaryomycetaceae</taxon>
        <taxon>Candida/Lodderomyces clade</taxon>
        <taxon>Candida</taxon>
    </lineage>
</organism>
<dbReference type="AlphaFoldDB" id="A0A8X7NJ93"/>
<keyword evidence="1" id="KW-0479">Metal-binding</keyword>
<accession>A0A8X7NJ93</accession>
<dbReference type="CDD" id="cd00143">
    <property type="entry name" value="PP2Cc"/>
    <property type="match status" value="1"/>
</dbReference>
<dbReference type="PROSITE" id="PS51746">
    <property type="entry name" value="PPM_2"/>
    <property type="match status" value="1"/>
</dbReference>
<protein>
    <recommendedName>
        <fullName evidence="1">Protein phosphatase</fullName>
        <ecNumber evidence="1">3.1.3.16</ecNumber>
    </recommendedName>
</protein>
<dbReference type="EMBL" id="JABWAB010000007">
    <property type="protein sequence ID" value="KAF6047173.1"/>
    <property type="molecule type" value="Genomic_DNA"/>
</dbReference>
<dbReference type="Proteomes" id="UP000590412">
    <property type="component" value="Unassembled WGS sequence"/>
</dbReference>
<sequence>MILPTRVFKYCFILAILAMLVSLISKSSLPIGRSILKSSTIQSTRSFSFTSFSSSSSSSSGNSGSSWNSHSSSKSYSTSSSSTTSNAHSTSTPPATTSTASLNYDSALTTFSNYNVAVAYQPKDRKPSSNMFKKSKSSPALDSPTGEDNLFVSAQVQDGSIAVGVADGVGGWSEAGYDSSAISRELCSSMRKGFENTGDATTTPKSLLDNAFKEVLESEKVEIGGTTACLGVFTPDLKLHVANLGDSWCGLFREYKLVKETNFQTHNFNTPFQLAKIPQHILKKAAMEGRRYIIDEPKLADEYTWNLQKGDVVMFATDGVTDNVVPKDIEIFLKDHLEDKQNARLDEVAKKFVSEVVKVSKDANFPSAFAQELSRLTGQKYSGGKEDDITVVLVKVV</sequence>
<feature type="compositionally biased region" description="Polar residues" evidence="2">
    <location>
        <begin position="128"/>
        <end position="140"/>
    </location>
</feature>
<dbReference type="OrthoDB" id="60843at2759"/>
<keyword evidence="1" id="KW-0464">Manganese</keyword>
<feature type="region of interest" description="Disordered" evidence="2">
    <location>
        <begin position="124"/>
        <end position="146"/>
    </location>
</feature>
<feature type="region of interest" description="Disordered" evidence="2">
    <location>
        <begin position="78"/>
        <end position="98"/>
    </location>
</feature>
<dbReference type="SUPFAM" id="SSF81606">
    <property type="entry name" value="PP2C-like"/>
    <property type="match status" value="1"/>
</dbReference>
<dbReference type="PANTHER" id="PTHR12320">
    <property type="entry name" value="PROTEIN PHOSPHATASE 2C"/>
    <property type="match status" value="1"/>
</dbReference>
<dbReference type="EC" id="3.1.3.16" evidence="1"/>
<dbReference type="InterPro" id="IPR036457">
    <property type="entry name" value="PPM-type-like_dom_sf"/>
</dbReference>
<evidence type="ECO:0000313" key="4">
    <source>
        <dbReference type="EMBL" id="KAF6047173.1"/>
    </source>
</evidence>
<dbReference type="GO" id="GO:0005635">
    <property type="term" value="C:nuclear envelope"/>
    <property type="evidence" value="ECO:0007669"/>
    <property type="project" value="EnsemblFungi"/>
</dbReference>
<evidence type="ECO:0000313" key="5">
    <source>
        <dbReference type="Proteomes" id="UP000590412"/>
    </source>
</evidence>
<name>A0A8X7NJ93_CANPA</name>
<dbReference type="GO" id="GO:0004722">
    <property type="term" value="F:protein serine/threonine phosphatase activity"/>
    <property type="evidence" value="ECO:0007669"/>
    <property type="project" value="UniProtKB-EC"/>
</dbReference>
<comment type="similarity">
    <text evidence="1">Belongs to the PP2C family.</text>
</comment>
<keyword evidence="1" id="KW-0378">Hydrolase</keyword>
<gene>
    <name evidence="4" type="ORF">FOB60_004709</name>
</gene>
<dbReference type="Gene3D" id="3.60.40.10">
    <property type="entry name" value="PPM-type phosphatase domain"/>
    <property type="match status" value="1"/>
</dbReference>
<dbReference type="FunFam" id="3.60.40.10:FF:000093">
    <property type="entry name" value="Type 2C protein Phosphatase"/>
    <property type="match status" value="1"/>
</dbReference>